<dbReference type="EMBL" id="KN825188">
    <property type="protein sequence ID" value="KIK93400.1"/>
    <property type="molecule type" value="Genomic_DNA"/>
</dbReference>
<organism evidence="3 4">
    <name type="scientific">Paxillus rubicundulus Ve08.2h10</name>
    <dbReference type="NCBI Taxonomy" id="930991"/>
    <lineage>
        <taxon>Eukaryota</taxon>
        <taxon>Fungi</taxon>
        <taxon>Dikarya</taxon>
        <taxon>Basidiomycota</taxon>
        <taxon>Agaricomycotina</taxon>
        <taxon>Agaricomycetes</taxon>
        <taxon>Agaricomycetidae</taxon>
        <taxon>Boletales</taxon>
        <taxon>Paxilineae</taxon>
        <taxon>Paxillaceae</taxon>
        <taxon>Paxillus</taxon>
    </lineage>
</organism>
<name>A0A0D0E6N2_9AGAM</name>
<keyword evidence="1" id="KW-0677">Repeat</keyword>
<protein>
    <submittedName>
        <fullName evidence="3">Unplaced genomic scaffold scaffold_366, whole genome shotgun sequence</fullName>
    </submittedName>
</protein>
<gene>
    <name evidence="3" type="ORF">PAXRUDRAFT_59272</name>
</gene>
<evidence type="ECO:0000259" key="2">
    <source>
        <dbReference type="Pfam" id="PF24883"/>
    </source>
</evidence>
<feature type="non-terminal residue" evidence="3">
    <location>
        <position position="90"/>
    </location>
</feature>
<dbReference type="HOGENOM" id="CLU_000288_6_17_1"/>
<dbReference type="InterPro" id="IPR056884">
    <property type="entry name" value="NPHP3-like_N"/>
</dbReference>
<feature type="domain" description="Nephrocystin 3-like N-terminal" evidence="2">
    <location>
        <begin position="29"/>
        <end position="88"/>
    </location>
</feature>
<dbReference type="SUPFAM" id="SSF52540">
    <property type="entry name" value="P-loop containing nucleoside triphosphate hydrolases"/>
    <property type="match status" value="1"/>
</dbReference>
<accession>A0A0D0E6N2</accession>
<evidence type="ECO:0000313" key="3">
    <source>
        <dbReference type="EMBL" id="KIK93400.1"/>
    </source>
</evidence>
<sequence length="90" mass="9866">SAAFNSFERHPAPACLPGTRLDLLARLAGWVDHPDVDQRICWLSGLAGSGKSAVAQTIAEKYASQNRLAASFFFSRKEILRRTAQGFFPT</sequence>
<dbReference type="STRING" id="930991.A0A0D0E6N2"/>
<dbReference type="AlphaFoldDB" id="A0A0D0E6N2"/>
<evidence type="ECO:0000313" key="4">
    <source>
        <dbReference type="Proteomes" id="UP000054538"/>
    </source>
</evidence>
<evidence type="ECO:0000256" key="1">
    <source>
        <dbReference type="ARBA" id="ARBA00022737"/>
    </source>
</evidence>
<dbReference type="InterPro" id="IPR027417">
    <property type="entry name" value="P-loop_NTPase"/>
</dbReference>
<dbReference type="Pfam" id="PF24883">
    <property type="entry name" value="NPHP3_N"/>
    <property type="match status" value="1"/>
</dbReference>
<dbReference type="OrthoDB" id="5106486at2759"/>
<proteinExistence type="predicted"/>
<dbReference type="InParanoid" id="A0A0D0E6N2"/>
<dbReference type="Gene3D" id="3.40.50.300">
    <property type="entry name" value="P-loop containing nucleotide triphosphate hydrolases"/>
    <property type="match status" value="1"/>
</dbReference>
<dbReference type="Proteomes" id="UP000054538">
    <property type="component" value="Unassembled WGS sequence"/>
</dbReference>
<feature type="non-terminal residue" evidence="3">
    <location>
        <position position="1"/>
    </location>
</feature>
<reference evidence="3 4" key="1">
    <citation type="submission" date="2014-04" db="EMBL/GenBank/DDBJ databases">
        <authorList>
            <consortium name="DOE Joint Genome Institute"/>
            <person name="Kuo A."/>
            <person name="Kohler A."/>
            <person name="Jargeat P."/>
            <person name="Nagy L.G."/>
            <person name="Floudas D."/>
            <person name="Copeland A."/>
            <person name="Barry K.W."/>
            <person name="Cichocki N."/>
            <person name="Veneault-Fourrey C."/>
            <person name="LaButti K."/>
            <person name="Lindquist E.A."/>
            <person name="Lipzen A."/>
            <person name="Lundell T."/>
            <person name="Morin E."/>
            <person name="Murat C."/>
            <person name="Sun H."/>
            <person name="Tunlid A."/>
            <person name="Henrissat B."/>
            <person name="Grigoriev I.V."/>
            <person name="Hibbett D.S."/>
            <person name="Martin F."/>
            <person name="Nordberg H.P."/>
            <person name="Cantor M.N."/>
            <person name="Hua S.X."/>
        </authorList>
    </citation>
    <scope>NUCLEOTIDE SEQUENCE [LARGE SCALE GENOMIC DNA]</scope>
    <source>
        <strain evidence="3 4">Ve08.2h10</strain>
    </source>
</reference>
<reference evidence="4" key="2">
    <citation type="submission" date="2015-01" db="EMBL/GenBank/DDBJ databases">
        <title>Evolutionary Origins and Diversification of the Mycorrhizal Mutualists.</title>
        <authorList>
            <consortium name="DOE Joint Genome Institute"/>
            <consortium name="Mycorrhizal Genomics Consortium"/>
            <person name="Kohler A."/>
            <person name="Kuo A."/>
            <person name="Nagy L.G."/>
            <person name="Floudas D."/>
            <person name="Copeland A."/>
            <person name="Barry K.W."/>
            <person name="Cichocki N."/>
            <person name="Veneault-Fourrey C."/>
            <person name="LaButti K."/>
            <person name="Lindquist E.A."/>
            <person name="Lipzen A."/>
            <person name="Lundell T."/>
            <person name="Morin E."/>
            <person name="Murat C."/>
            <person name="Riley R."/>
            <person name="Ohm R."/>
            <person name="Sun H."/>
            <person name="Tunlid A."/>
            <person name="Henrissat B."/>
            <person name="Grigoriev I.V."/>
            <person name="Hibbett D.S."/>
            <person name="Martin F."/>
        </authorList>
    </citation>
    <scope>NUCLEOTIDE SEQUENCE [LARGE SCALE GENOMIC DNA]</scope>
    <source>
        <strain evidence="4">Ve08.2h10</strain>
    </source>
</reference>
<keyword evidence="4" id="KW-1185">Reference proteome</keyword>